<accession>A0A450S4Y8</accession>
<dbReference type="EMBL" id="CAADFA010000043">
    <property type="protein sequence ID" value="VFJ47282.1"/>
    <property type="molecule type" value="Genomic_DNA"/>
</dbReference>
<reference evidence="1" key="1">
    <citation type="submission" date="2019-02" db="EMBL/GenBank/DDBJ databases">
        <authorList>
            <person name="Gruber-Vodicka R. H."/>
            <person name="Seah K. B. B."/>
        </authorList>
    </citation>
    <scope>NUCLEOTIDE SEQUENCE</scope>
    <source>
        <strain evidence="1">BECK_BZ163</strain>
        <strain evidence="3">BECK_BZ164</strain>
        <strain evidence="2">BECK_BZ165</strain>
    </source>
</reference>
<dbReference type="AlphaFoldDB" id="A0A450S4Y8"/>
<protein>
    <recommendedName>
        <fullName evidence="4">Segregation and condensation protein A</fullName>
    </recommendedName>
</protein>
<dbReference type="EMBL" id="CAADEZ010000041">
    <property type="protein sequence ID" value="VFJ46919.1"/>
    <property type="molecule type" value="Genomic_DNA"/>
</dbReference>
<name>A0A450S4Y8_9GAMM</name>
<proteinExistence type="predicted"/>
<evidence type="ECO:0008006" key="4">
    <source>
        <dbReference type="Google" id="ProtNLM"/>
    </source>
</evidence>
<organism evidence="1">
    <name type="scientific">Candidatus Kentrum sp. FM</name>
    <dbReference type="NCBI Taxonomy" id="2126340"/>
    <lineage>
        <taxon>Bacteria</taxon>
        <taxon>Pseudomonadati</taxon>
        <taxon>Pseudomonadota</taxon>
        <taxon>Gammaproteobacteria</taxon>
        <taxon>Candidatus Kentrum</taxon>
    </lineage>
</organism>
<sequence length="95" mass="10640">MNENVNENIPTPAPTLEERILTAVRGTLVDVIRDTTTVPGSEHPLSEQTRDEIRYCLNLITARQIEIAEAAGKPLKDRPIFLDRVPYERTVDGKG</sequence>
<dbReference type="EMBL" id="CAADFL010000033">
    <property type="protein sequence ID" value="VFK07152.1"/>
    <property type="molecule type" value="Genomic_DNA"/>
</dbReference>
<evidence type="ECO:0000313" key="3">
    <source>
        <dbReference type="EMBL" id="VFK07152.1"/>
    </source>
</evidence>
<evidence type="ECO:0000313" key="1">
    <source>
        <dbReference type="EMBL" id="VFJ46919.1"/>
    </source>
</evidence>
<gene>
    <name evidence="1" type="ORF">BECKFM1743A_GA0114220_1004112</name>
    <name evidence="3" type="ORF">BECKFM1743B_GA0114221_100333</name>
    <name evidence="2" type="ORF">BECKFM1743C_GA0114222_1004312</name>
</gene>
<evidence type="ECO:0000313" key="2">
    <source>
        <dbReference type="EMBL" id="VFJ47282.1"/>
    </source>
</evidence>